<dbReference type="PANTHER" id="PTHR43308">
    <property type="entry name" value="OUTER MEMBRANE PROTEIN ALPHA-RELATED"/>
    <property type="match status" value="1"/>
</dbReference>
<feature type="domain" description="SLH" evidence="4">
    <location>
        <begin position="185"/>
        <end position="248"/>
    </location>
</feature>
<sequence>MKKLGMTIFATVLLASVPATMLANNHSDKLPEQARENVPEHVAERVPAQAGFSDTDEGYWAEDSVEKMQTKDIFQGYDDGTFRPSNPVTRMQTIVTAVRLLGLEEEAEAKDVDTSVSFTDADQYFKGERNDWAKGYVLVALEQGLFDTNETTLDANEPAKRVWVASTLVRALGLEEEALDAMTETPAFNDAEAIPAGATGYVNIADEYDIVNGTKENLFQPNKPITRAQMATVLDRTYDNWLEEEGALSVQGELVSLDAQERLLTLQTDEEQTEYSYGEDLVVSFEGRYIEPDQLQEGDVLSLDILDNEIEDASVITEETEEEETEEEETEETEETEEPDESEETSGLKSVKIEAEYNNDSNFELKYEKNEDQEEAKLEEEREDEEKERSGDEALSEVQAYLDDWALESEMTTDQAVSAITESLDDAEEISELEIKIEFANGQTIKHEEETSDDSDEEETSDDSDEEETSDDSDDEDS</sequence>
<feature type="compositionally biased region" description="Acidic residues" evidence="2">
    <location>
        <begin position="312"/>
        <end position="344"/>
    </location>
</feature>
<feature type="signal peptide" evidence="3">
    <location>
        <begin position="1"/>
        <end position="21"/>
    </location>
</feature>
<dbReference type="PANTHER" id="PTHR43308:SF5">
    <property type="entry name" value="S-LAYER PROTEIN _ PEPTIDOGLYCAN ENDO-BETA-N-ACETYLGLUCOSAMINIDASE"/>
    <property type="match status" value="1"/>
</dbReference>
<comment type="caution">
    <text evidence="5">The sequence shown here is derived from an EMBL/GenBank/DDBJ whole genome shotgun (WGS) entry which is preliminary data.</text>
</comment>
<dbReference type="InterPro" id="IPR051465">
    <property type="entry name" value="Cell_Envelope_Struct_Comp"/>
</dbReference>
<proteinExistence type="predicted"/>
<feature type="compositionally biased region" description="Acidic residues" evidence="2">
    <location>
        <begin position="450"/>
        <end position="478"/>
    </location>
</feature>
<feature type="region of interest" description="Disordered" evidence="2">
    <location>
        <begin position="437"/>
        <end position="478"/>
    </location>
</feature>
<accession>A0A428NAH7</accession>
<evidence type="ECO:0000256" key="2">
    <source>
        <dbReference type="SAM" id="MobiDB-lite"/>
    </source>
</evidence>
<feature type="domain" description="SLH" evidence="4">
    <location>
        <begin position="120"/>
        <end position="182"/>
    </location>
</feature>
<feature type="domain" description="SLH" evidence="4">
    <location>
        <begin position="48"/>
        <end position="111"/>
    </location>
</feature>
<dbReference type="InterPro" id="IPR001119">
    <property type="entry name" value="SLH_dom"/>
</dbReference>
<dbReference type="OrthoDB" id="2611444at2"/>
<dbReference type="EMBL" id="RBVX01000001">
    <property type="protein sequence ID" value="RSL35388.1"/>
    <property type="molecule type" value="Genomic_DNA"/>
</dbReference>
<dbReference type="Proteomes" id="UP000275076">
    <property type="component" value="Unassembled WGS sequence"/>
</dbReference>
<evidence type="ECO:0000313" key="6">
    <source>
        <dbReference type="Proteomes" id="UP000275076"/>
    </source>
</evidence>
<evidence type="ECO:0000256" key="3">
    <source>
        <dbReference type="SAM" id="SignalP"/>
    </source>
</evidence>
<dbReference type="InterPro" id="IPR025623">
    <property type="entry name" value="YusW"/>
</dbReference>
<feature type="chain" id="PRO_5038774027" description="SLH domain-containing protein" evidence="3">
    <location>
        <begin position="22"/>
        <end position="478"/>
    </location>
</feature>
<evidence type="ECO:0000313" key="5">
    <source>
        <dbReference type="EMBL" id="RSL35388.1"/>
    </source>
</evidence>
<evidence type="ECO:0000259" key="4">
    <source>
        <dbReference type="PROSITE" id="PS51272"/>
    </source>
</evidence>
<name>A0A428NAH7_9BACI</name>
<dbReference type="Pfam" id="PF00395">
    <property type="entry name" value="SLH"/>
    <property type="match status" value="2"/>
</dbReference>
<organism evidence="5 6">
    <name type="scientific">Salibacterium salarium</name>
    <dbReference type="NCBI Taxonomy" id="284579"/>
    <lineage>
        <taxon>Bacteria</taxon>
        <taxon>Bacillati</taxon>
        <taxon>Bacillota</taxon>
        <taxon>Bacilli</taxon>
        <taxon>Bacillales</taxon>
        <taxon>Bacillaceae</taxon>
    </lineage>
</organism>
<feature type="region of interest" description="Disordered" evidence="2">
    <location>
        <begin position="312"/>
        <end position="397"/>
    </location>
</feature>
<evidence type="ECO:0000256" key="1">
    <source>
        <dbReference type="ARBA" id="ARBA00022729"/>
    </source>
</evidence>
<dbReference type="AlphaFoldDB" id="A0A428NAH7"/>
<reference evidence="5 6" key="1">
    <citation type="submission" date="2018-10" db="EMBL/GenBank/DDBJ databases">
        <title>Draft genome sequence of Bacillus salarius IM0101, isolated from a hypersaline soil in Inner Mongolia, China.</title>
        <authorList>
            <person name="Yamprayoonswat W."/>
            <person name="Boonvisut S."/>
            <person name="Jumpathong W."/>
            <person name="Sittihan S."/>
            <person name="Ruangsuj P."/>
            <person name="Wanthongcharoen S."/>
            <person name="Thongpramul N."/>
            <person name="Pimmason S."/>
            <person name="Yu B."/>
            <person name="Yasawong M."/>
        </authorList>
    </citation>
    <scope>NUCLEOTIDE SEQUENCE [LARGE SCALE GENOMIC DNA]</scope>
    <source>
        <strain evidence="5 6">IM0101</strain>
    </source>
</reference>
<dbReference type="Pfam" id="PF14039">
    <property type="entry name" value="YusW"/>
    <property type="match status" value="1"/>
</dbReference>
<protein>
    <recommendedName>
        <fullName evidence="4">SLH domain-containing protein</fullName>
    </recommendedName>
</protein>
<dbReference type="RefSeq" id="WP_125553965.1">
    <property type="nucleotide sequence ID" value="NZ_RBVX01000001.1"/>
</dbReference>
<gene>
    <name evidence="5" type="ORF">D7Z54_02150</name>
</gene>
<keyword evidence="1 3" id="KW-0732">Signal</keyword>
<feature type="compositionally biased region" description="Basic and acidic residues" evidence="2">
    <location>
        <begin position="363"/>
        <end position="380"/>
    </location>
</feature>
<dbReference type="PROSITE" id="PS51272">
    <property type="entry name" value="SLH"/>
    <property type="match status" value="3"/>
</dbReference>
<keyword evidence="6" id="KW-1185">Reference proteome</keyword>